<evidence type="ECO:0000313" key="16">
    <source>
        <dbReference type="EMBL" id="NMF65661.1"/>
    </source>
</evidence>
<reference evidence="16 17" key="1">
    <citation type="submission" date="2018-06" db="EMBL/GenBank/DDBJ databases">
        <title>Comparative genomics of Brasilonema spp. strains.</title>
        <authorList>
            <person name="Alvarenga D.O."/>
            <person name="Fiore M.F."/>
            <person name="Varani A.M."/>
        </authorList>
    </citation>
    <scope>NUCLEOTIDE SEQUENCE [LARGE SCALE GENOMIC DNA]</scope>
    <source>
        <strain evidence="16 17">UFV-OR1</strain>
    </source>
</reference>
<dbReference type="Pfam" id="PF07991">
    <property type="entry name" value="KARI_N"/>
    <property type="match status" value="1"/>
</dbReference>
<keyword evidence="7 13" id="KW-0460">Magnesium</keyword>
<dbReference type="InterPro" id="IPR013328">
    <property type="entry name" value="6PGD_dom2"/>
</dbReference>
<comment type="caution">
    <text evidence="16">The sequence shown here is derived from an EMBL/GenBank/DDBJ whole genome shotgun (WGS) entry which is preliminary data.</text>
</comment>
<proteinExistence type="inferred from homology"/>
<feature type="domain" description="KARI C-terminal knotted" evidence="15">
    <location>
        <begin position="222"/>
        <end position="364"/>
    </location>
</feature>
<keyword evidence="5 13" id="KW-0028">Amino-acid biosynthesis</keyword>
<comment type="caution">
    <text evidence="13">Lacks conserved residue(s) required for the propagation of feature annotation.</text>
</comment>
<dbReference type="SUPFAM" id="SSF51735">
    <property type="entry name" value="NAD(P)-binding Rossmann-fold domains"/>
    <property type="match status" value="1"/>
</dbReference>
<comment type="cofactor">
    <cofactor evidence="1">
        <name>Mg(2+)</name>
        <dbReference type="ChEBI" id="CHEBI:18420"/>
    </cofactor>
</comment>
<dbReference type="SUPFAM" id="SSF48179">
    <property type="entry name" value="6-phosphogluconate dehydrogenase C-terminal domain-like"/>
    <property type="match status" value="1"/>
</dbReference>
<dbReference type="PROSITE" id="PS51851">
    <property type="entry name" value="KARI_C"/>
    <property type="match status" value="1"/>
</dbReference>
<evidence type="ECO:0000256" key="12">
    <source>
        <dbReference type="ARBA" id="ARBA00050044"/>
    </source>
</evidence>
<evidence type="ECO:0000313" key="17">
    <source>
        <dbReference type="Proteomes" id="UP000762253"/>
    </source>
</evidence>
<dbReference type="EMBL" id="QMEC01000113">
    <property type="protein sequence ID" value="NMF65661.1"/>
    <property type="molecule type" value="Genomic_DNA"/>
</dbReference>
<protein>
    <recommendedName>
        <fullName evidence="10">Acetohydroxy-acid isomeroreductase</fullName>
    </recommendedName>
    <alternativeName>
        <fullName evidence="12">Ketol-acid reductoisomerase type 1</fullName>
    </alternativeName>
    <alternativeName>
        <fullName evidence="11">Ketol-acid reductoisomerase type I</fullName>
    </alternativeName>
</protein>
<keyword evidence="6 13" id="KW-0479">Metal-binding</keyword>
<accession>A0ABX1MD39</accession>
<keyword evidence="17" id="KW-1185">Reference proteome</keyword>
<feature type="binding site" evidence="13">
    <location>
        <position position="234"/>
    </location>
    <ligand>
        <name>Mg(2+)</name>
        <dbReference type="ChEBI" id="CHEBI:18420"/>
        <label>1</label>
    </ligand>
</feature>
<evidence type="ECO:0000256" key="9">
    <source>
        <dbReference type="ARBA" id="ARBA00023304"/>
    </source>
</evidence>
<feature type="binding site" evidence="13">
    <location>
        <position position="230"/>
    </location>
    <ligand>
        <name>Mg(2+)</name>
        <dbReference type="ChEBI" id="CHEBI:18420"/>
        <label>2</label>
    </ligand>
</feature>
<dbReference type="InterPro" id="IPR036291">
    <property type="entry name" value="NAD(P)-bd_dom_sf"/>
</dbReference>
<evidence type="ECO:0000256" key="4">
    <source>
        <dbReference type="ARBA" id="ARBA00010318"/>
    </source>
</evidence>
<sequence length="489" mass="54148">MSLEFSTNTFEKEKIILAGKEEYIVGGGRHLFPLLPKAFAEIHQIGVIGWSSQGPAQAQNLRDSLAGTNIKVKVGLRKNSSSIPLAEKAGFTRDNGTLGEMYEVISESDLLILLISDAAQAANYQQIFEAIRPGTTLGLSHGFLLGHLKNIGDSFPETINVIAVCPKGMGLSVRQLYEQGKEIHGAGINSSFAIHQDVNGRATDYALAWAVAIGSPTIFQTTLESEYKSDIFGERGILLGAVHGIVESLYRWLIRSGHSQEEAYINSVESLTQPISNMISKNGFLSIYISLTDAEKETFKKAYSAAYHPAFEILMEIYDEVASGNEIRSVIEANNRHQRFPIGKIDGTQMWQVGVNVRDNRRPEKVSIHPVTAGVYIATMMAQVDLLKEKGHLYSEIVNESIIEAVDSLNPYMYQKGVAHMLNNCSMTAQLGTRKWAPRFDYIFCQQAFTALDDNKQTDEKVFENFLTNDIHQALSICTQLRPSVDIFG</sequence>
<evidence type="ECO:0000256" key="1">
    <source>
        <dbReference type="ARBA" id="ARBA00001946"/>
    </source>
</evidence>
<comment type="pathway">
    <text evidence="2">Amino-acid biosynthesis; L-valine biosynthesis; L-valine from pyruvate: step 2/4.</text>
</comment>
<evidence type="ECO:0000256" key="10">
    <source>
        <dbReference type="ARBA" id="ARBA00032744"/>
    </source>
</evidence>
<keyword evidence="9 13" id="KW-0100">Branched-chain amino acid biosynthesis</keyword>
<comment type="similarity">
    <text evidence="4 13">Belongs to the ketol-acid reductoisomerase family.</text>
</comment>
<keyword evidence="8 13" id="KW-0560">Oxidoreductase</keyword>
<feature type="binding site" evidence="13">
    <location>
        <position position="230"/>
    </location>
    <ligand>
        <name>Mg(2+)</name>
        <dbReference type="ChEBI" id="CHEBI:18420"/>
        <label>1</label>
    </ligand>
</feature>
<dbReference type="InterPro" id="IPR008927">
    <property type="entry name" value="6-PGluconate_DH-like_C_sf"/>
</dbReference>
<dbReference type="Pfam" id="PF01450">
    <property type="entry name" value="KARI_C"/>
    <property type="match status" value="2"/>
</dbReference>
<evidence type="ECO:0000256" key="7">
    <source>
        <dbReference type="ARBA" id="ARBA00022842"/>
    </source>
</evidence>
<organism evidence="16 17">
    <name type="scientific">Brasilonema octagenarum UFV-OR1</name>
    <dbReference type="NCBI Taxonomy" id="417115"/>
    <lineage>
        <taxon>Bacteria</taxon>
        <taxon>Bacillati</taxon>
        <taxon>Cyanobacteriota</taxon>
        <taxon>Cyanophyceae</taxon>
        <taxon>Nostocales</taxon>
        <taxon>Scytonemataceae</taxon>
        <taxon>Brasilonema</taxon>
        <taxon>Octagenarum group</taxon>
    </lineage>
</organism>
<dbReference type="Gene3D" id="1.10.1040.10">
    <property type="entry name" value="N-(1-d-carboxylethyl)-l-norvaline Dehydrogenase, domain 2"/>
    <property type="match status" value="1"/>
</dbReference>
<dbReference type="RefSeq" id="WP_169267225.1">
    <property type="nucleotide sequence ID" value="NZ_QMEC01000113.1"/>
</dbReference>
<dbReference type="PANTHER" id="PTHR21371:SF1">
    <property type="entry name" value="KETOL-ACID REDUCTOISOMERASE, MITOCHONDRIAL"/>
    <property type="match status" value="1"/>
</dbReference>
<dbReference type="InterPro" id="IPR013023">
    <property type="entry name" value="KARI"/>
</dbReference>
<dbReference type="InterPro" id="IPR000506">
    <property type="entry name" value="KARI_C"/>
</dbReference>
<dbReference type="InterPro" id="IPR013116">
    <property type="entry name" value="KARI_N"/>
</dbReference>
<comment type="pathway">
    <text evidence="3">Amino-acid biosynthesis; L-isoleucine biosynthesis; L-isoleucine from 2-oxobutanoate: step 2/4.</text>
</comment>
<gene>
    <name evidence="16" type="ORF">DP115_24060</name>
</gene>
<dbReference type="Proteomes" id="UP000762253">
    <property type="component" value="Unassembled WGS sequence"/>
</dbReference>
<dbReference type="Gene3D" id="3.40.50.720">
    <property type="entry name" value="NAD(P)-binding Rossmann-like Domain"/>
    <property type="match status" value="1"/>
</dbReference>
<evidence type="ECO:0000256" key="8">
    <source>
        <dbReference type="ARBA" id="ARBA00023002"/>
    </source>
</evidence>
<evidence type="ECO:0000256" key="3">
    <source>
        <dbReference type="ARBA" id="ARBA00004885"/>
    </source>
</evidence>
<evidence type="ECO:0000256" key="6">
    <source>
        <dbReference type="ARBA" id="ARBA00022723"/>
    </source>
</evidence>
<evidence type="ECO:0000256" key="5">
    <source>
        <dbReference type="ARBA" id="ARBA00022605"/>
    </source>
</evidence>
<dbReference type="PANTHER" id="PTHR21371">
    <property type="entry name" value="KETOL-ACID REDUCTOISOMERASE, MITOCHONDRIAL"/>
    <property type="match status" value="1"/>
</dbReference>
<evidence type="ECO:0000256" key="2">
    <source>
        <dbReference type="ARBA" id="ARBA00004864"/>
    </source>
</evidence>
<evidence type="ECO:0000259" key="15">
    <source>
        <dbReference type="PROSITE" id="PS51851"/>
    </source>
</evidence>
<name>A0ABX1MD39_9CYAN</name>
<dbReference type="PROSITE" id="PS51850">
    <property type="entry name" value="KARI_N"/>
    <property type="match status" value="1"/>
</dbReference>
<feature type="domain" description="KARI N-terminal Rossmann" evidence="14">
    <location>
        <begin position="25"/>
        <end position="225"/>
    </location>
</feature>
<evidence type="ECO:0000256" key="13">
    <source>
        <dbReference type="PROSITE-ProRule" id="PRU01198"/>
    </source>
</evidence>
<evidence type="ECO:0000259" key="14">
    <source>
        <dbReference type="PROSITE" id="PS51850"/>
    </source>
</evidence>
<evidence type="ECO:0000256" key="11">
    <source>
        <dbReference type="ARBA" id="ARBA00050043"/>
    </source>
</evidence>